<dbReference type="AlphaFoldDB" id="A0A2V3WFE0"/>
<evidence type="ECO:0000259" key="1">
    <source>
        <dbReference type="PROSITE" id="PS50943"/>
    </source>
</evidence>
<dbReference type="PROSITE" id="PS50943">
    <property type="entry name" value="HTH_CROC1"/>
    <property type="match status" value="1"/>
</dbReference>
<dbReference type="RefSeq" id="WP_170114318.1">
    <property type="nucleotide sequence ID" value="NZ_QJJR01000003.1"/>
</dbReference>
<gene>
    <name evidence="2" type="ORF">DES38_1031</name>
</gene>
<keyword evidence="3" id="KW-1185">Reference proteome</keyword>
<dbReference type="Pfam" id="PF01381">
    <property type="entry name" value="HTH_3"/>
    <property type="match status" value="1"/>
</dbReference>
<dbReference type="GO" id="GO:0003677">
    <property type="term" value="F:DNA binding"/>
    <property type="evidence" value="ECO:0007669"/>
    <property type="project" value="InterPro"/>
</dbReference>
<reference evidence="2 3" key="1">
    <citation type="submission" date="2018-05" db="EMBL/GenBank/DDBJ databases">
        <title>Genomic Encyclopedia of Type Strains, Phase IV (KMG-IV): sequencing the most valuable type-strain genomes for metagenomic binning, comparative biology and taxonomic classification.</title>
        <authorList>
            <person name="Goeker M."/>
        </authorList>
    </citation>
    <scope>NUCLEOTIDE SEQUENCE [LARGE SCALE GENOMIC DNA]</scope>
    <source>
        <strain evidence="2 3">DSM 22440</strain>
    </source>
</reference>
<accession>A0A2V3WFE0</accession>
<dbReference type="InterPro" id="IPR010982">
    <property type="entry name" value="Lambda_DNA-bd_dom_sf"/>
</dbReference>
<dbReference type="EMBL" id="QJJR01000003">
    <property type="protein sequence ID" value="PXW91986.1"/>
    <property type="molecule type" value="Genomic_DNA"/>
</dbReference>
<comment type="caution">
    <text evidence="2">The sequence shown here is derived from an EMBL/GenBank/DDBJ whole genome shotgun (WGS) entry which is preliminary data.</text>
</comment>
<sequence>MREKYIRFGDFIKKKRQEHPDELTLKEVSKMLGISLSFLSDVENNRRKPFDKDKMELFAELFDLDDEEKAMMYDLAARDRGEVPSDIEDIMMYGEIGDMARLALRQSNAGKISEDDWKQFIRDIEKKNNTSE</sequence>
<feature type="domain" description="HTH cro/C1-type" evidence="1">
    <location>
        <begin position="12"/>
        <end position="69"/>
    </location>
</feature>
<dbReference type="InterPro" id="IPR001387">
    <property type="entry name" value="Cro/C1-type_HTH"/>
</dbReference>
<name>A0A2V3WFE0_9BACI</name>
<dbReference type="CDD" id="cd00093">
    <property type="entry name" value="HTH_XRE"/>
    <property type="match status" value="1"/>
</dbReference>
<evidence type="ECO:0000313" key="2">
    <source>
        <dbReference type="EMBL" id="PXW91986.1"/>
    </source>
</evidence>
<dbReference type="Gene3D" id="1.10.260.40">
    <property type="entry name" value="lambda repressor-like DNA-binding domains"/>
    <property type="match status" value="1"/>
</dbReference>
<proteinExistence type="predicted"/>
<dbReference type="Proteomes" id="UP000247922">
    <property type="component" value="Unassembled WGS sequence"/>
</dbReference>
<evidence type="ECO:0000313" key="3">
    <source>
        <dbReference type="Proteomes" id="UP000247922"/>
    </source>
</evidence>
<dbReference type="SUPFAM" id="SSF47413">
    <property type="entry name" value="lambda repressor-like DNA-binding domains"/>
    <property type="match status" value="1"/>
</dbReference>
<protein>
    <submittedName>
        <fullName evidence="2">Helix-turn-helix protein</fullName>
    </submittedName>
</protein>
<dbReference type="SMART" id="SM00530">
    <property type="entry name" value="HTH_XRE"/>
    <property type="match status" value="1"/>
</dbReference>
<organism evidence="2 3">
    <name type="scientific">Streptohalobacillus salinus</name>
    <dbReference type="NCBI Taxonomy" id="621096"/>
    <lineage>
        <taxon>Bacteria</taxon>
        <taxon>Bacillati</taxon>
        <taxon>Bacillota</taxon>
        <taxon>Bacilli</taxon>
        <taxon>Bacillales</taxon>
        <taxon>Bacillaceae</taxon>
        <taxon>Streptohalobacillus</taxon>
    </lineage>
</organism>